<evidence type="ECO:0000256" key="1">
    <source>
        <dbReference type="SAM" id="Phobius"/>
    </source>
</evidence>
<keyword evidence="1" id="KW-0472">Membrane</keyword>
<evidence type="ECO:0000313" key="3">
    <source>
        <dbReference type="Proteomes" id="UP000186104"/>
    </source>
</evidence>
<dbReference type="AlphaFoldDB" id="A0A173LKS3"/>
<evidence type="ECO:0000313" key="2">
    <source>
        <dbReference type="EMBL" id="ANI92204.1"/>
    </source>
</evidence>
<name>A0A173LKS3_9ACTN</name>
<protein>
    <recommendedName>
        <fullName evidence="4">DUF2567 domain-containing protein</fullName>
    </recommendedName>
</protein>
<dbReference type="EMBL" id="CP015961">
    <property type="protein sequence ID" value="ANI92204.1"/>
    <property type="molecule type" value="Genomic_DNA"/>
</dbReference>
<feature type="transmembrane region" description="Helical" evidence="1">
    <location>
        <begin position="26"/>
        <end position="48"/>
    </location>
</feature>
<feature type="transmembrane region" description="Helical" evidence="1">
    <location>
        <begin position="163"/>
        <end position="185"/>
    </location>
</feature>
<proteinExistence type="predicted"/>
<keyword evidence="1" id="KW-0812">Transmembrane</keyword>
<keyword evidence="1" id="KW-1133">Transmembrane helix</keyword>
<dbReference type="Proteomes" id="UP000186104">
    <property type="component" value="Chromosome"/>
</dbReference>
<feature type="transmembrane region" description="Helical" evidence="1">
    <location>
        <begin position="68"/>
        <end position="90"/>
    </location>
</feature>
<dbReference type="STRING" id="499555.BJL86_1422"/>
<organism evidence="2 3">
    <name type="scientific">Dietzia timorensis</name>
    <dbReference type="NCBI Taxonomy" id="499555"/>
    <lineage>
        <taxon>Bacteria</taxon>
        <taxon>Bacillati</taxon>
        <taxon>Actinomycetota</taxon>
        <taxon>Actinomycetes</taxon>
        <taxon>Mycobacteriales</taxon>
        <taxon>Dietziaceae</taxon>
        <taxon>Dietzia</taxon>
    </lineage>
</organism>
<accession>A0A173LKS3</accession>
<keyword evidence="3" id="KW-1185">Reference proteome</keyword>
<sequence>MPRGKQPATPLPNMNKSVIARAGRTVPLLILPFVVVAAAWTIAAPRLRVVALGDGTGSPTYGSSGAEVSATIMLSAMLFGAGAAAALVLWRRHSRLRALPPALWAWLGIGALGAVTSTASLALARLVFSADTNAAEGTIIELAPRLARQVMTAGQSTQAVENIAMAAWAAGGALTVWFVAAYMSFGRDLR</sequence>
<feature type="transmembrane region" description="Helical" evidence="1">
    <location>
        <begin position="102"/>
        <end position="124"/>
    </location>
</feature>
<reference evidence="2 3" key="1">
    <citation type="submission" date="2016-06" db="EMBL/GenBank/DDBJ databases">
        <title>Complete genome sequence of a saline-alkali tolerant type strain Dietzia timorensis ID05-A0528T.</title>
        <authorList>
            <person name="Wu X."/>
        </authorList>
    </citation>
    <scope>NUCLEOTIDE SEQUENCE [LARGE SCALE GENOMIC DNA]</scope>
    <source>
        <strain evidence="2 3">ID05-A0528</strain>
    </source>
</reference>
<gene>
    <name evidence="2" type="ORF">BJL86_1422</name>
</gene>
<evidence type="ECO:0008006" key="4">
    <source>
        <dbReference type="Google" id="ProtNLM"/>
    </source>
</evidence>
<dbReference type="KEGG" id="dtm:BJL86_1422"/>